<sequence>MRTFTLALALAASTVVAAPATSDALQRRAAGKLPSYFPESVYKAVPSSGKASFGKVSQDKAVQIATDFLAAKLSITAAEFKVYNSFNDPSGTTHVYGAQQANGMRIANHQAAAHVQNGEVVSFSSSFNTGSSLVKPKVPAASAKLTVVQAIAKAVKDTGIAHHKDFAAVF</sequence>
<feature type="signal peptide" evidence="6">
    <location>
        <begin position="1"/>
        <end position="17"/>
    </location>
</feature>
<keyword evidence="5" id="KW-0482">Metalloprotease</keyword>
<organism evidence="8 9">
    <name type="scientific">Polyrhizophydium stewartii</name>
    <dbReference type="NCBI Taxonomy" id="2732419"/>
    <lineage>
        <taxon>Eukaryota</taxon>
        <taxon>Fungi</taxon>
        <taxon>Fungi incertae sedis</taxon>
        <taxon>Chytridiomycota</taxon>
        <taxon>Chytridiomycota incertae sedis</taxon>
        <taxon>Chytridiomycetes</taxon>
        <taxon>Rhizophydiales</taxon>
        <taxon>Rhizophydiales incertae sedis</taxon>
        <taxon>Polyrhizophydium</taxon>
    </lineage>
</organism>
<dbReference type="PANTHER" id="PTHR33478">
    <property type="entry name" value="EXTRACELLULAR METALLOPROTEINASE MEP"/>
    <property type="match status" value="1"/>
</dbReference>
<evidence type="ECO:0000256" key="4">
    <source>
        <dbReference type="ARBA" id="ARBA00022833"/>
    </source>
</evidence>
<dbReference type="InterPro" id="IPR050371">
    <property type="entry name" value="Fungal_virulence_M36"/>
</dbReference>
<dbReference type="EMBL" id="JADGIZ020000015">
    <property type="protein sequence ID" value="KAL2916720.1"/>
    <property type="molecule type" value="Genomic_DNA"/>
</dbReference>
<evidence type="ECO:0000313" key="9">
    <source>
        <dbReference type="Proteomes" id="UP001527925"/>
    </source>
</evidence>
<evidence type="ECO:0000256" key="3">
    <source>
        <dbReference type="ARBA" id="ARBA00022801"/>
    </source>
</evidence>
<evidence type="ECO:0000256" key="1">
    <source>
        <dbReference type="ARBA" id="ARBA00022670"/>
    </source>
</evidence>
<proteinExistence type="predicted"/>
<feature type="domain" description="FTP" evidence="7">
    <location>
        <begin position="78"/>
        <end position="127"/>
    </location>
</feature>
<name>A0ABR4NB32_9FUNG</name>
<keyword evidence="4" id="KW-0862">Zinc</keyword>
<evidence type="ECO:0000259" key="7">
    <source>
        <dbReference type="Pfam" id="PF07504"/>
    </source>
</evidence>
<dbReference type="InterPro" id="IPR011096">
    <property type="entry name" value="FTP_domain"/>
</dbReference>
<evidence type="ECO:0000256" key="5">
    <source>
        <dbReference type="ARBA" id="ARBA00023049"/>
    </source>
</evidence>
<keyword evidence="3" id="KW-0378">Hydrolase</keyword>
<keyword evidence="6" id="KW-0732">Signal</keyword>
<dbReference type="PANTHER" id="PTHR33478:SF1">
    <property type="entry name" value="EXTRACELLULAR METALLOPROTEINASE MEP"/>
    <property type="match status" value="1"/>
</dbReference>
<evidence type="ECO:0000256" key="6">
    <source>
        <dbReference type="SAM" id="SignalP"/>
    </source>
</evidence>
<dbReference type="Proteomes" id="UP001527925">
    <property type="component" value="Unassembled WGS sequence"/>
</dbReference>
<evidence type="ECO:0000256" key="2">
    <source>
        <dbReference type="ARBA" id="ARBA00022723"/>
    </source>
</evidence>
<reference evidence="8 9" key="1">
    <citation type="submission" date="2023-09" db="EMBL/GenBank/DDBJ databases">
        <title>Pangenome analysis of Batrachochytrium dendrobatidis and related Chytrids.</title>
        <authorList>
            <person name="Yacoub M.N."/>
            <person name="Stajich J.E."/>
            <person name="James T.Y."/>
        </authorList>
    </citation>
    <scope>NUCLEOTIDE SEQUENCE [LARGE SCALE GENOMIC DNA]</scope>
    <source>
        <strain evidence="8 9">JEL0888</strain>
    </source>
</reference>
<keyword evidence="2" id="KW-0479">Metal-binding</keyword>
<gene>
    <name evidence="8" type="ORF">HK105_203837</name>
</gene>
<protein>
    <recommendedName>
        <fullName evidence="7">FTP domain-containing protein</fullName>
    </recommendedName>
</protein>
<keyword evidence="9" id="KW-1185">Reference proteome</keyword>
<dbReference type="Pfam" id="PF07504">
    <property type="entry name" value="FTP"/>
    <property type="match status" value="1"/>
</dbReference>
<accession>A0ABR4NB32</accession>
<comment type="caution">
    <text evidence="8">The sequence shown here is derived from an EMBL/GenBank/DDBJ whole genome shotgun (WGS) entry which is preliminary data.</text>
</comment>
<feature type="chain" id="PRO_5047444242" description="FTP domain-containing protein" evidence="6">
    <location>
        <begin position="18"/>
        <end position="170"/>
    </location>
</feature>
<evidence type="ECO:0000313" key="8">
    <source>
        <dbReference type="EMBL" id="KAL2916720.1"/>
    </source>
</evidence>
<keyword evidence="1" id="KW-0645">Protease</keyword>